<dbReference type="RefSeq" id="WP_345592483.1">
    <property type="nucleotide sequence ID" value="NZ_BAABJG010000032.1"/>
</dbReference>
<organism evidence="1 2">
    <name type="scientific">Paenibacillus vulneris</name>
    <dbReference type="NCBI Taxonomy" id="1133364"/>
    <lineage>
        <taxon>Bacteria</taxon>
        <taxon>Bacillati</taxon>
        <taxon>Bacillota</taxon>
        <taxon>Bacilli</taxon>
        <taxon>Bacillales</taxon>
        <taxon>Paenibacillaceae</taxon>
        <taxon>Paenibacillus</taxon>
    </lineage>
</organism>
<sequence length="115" mass="13272">MQRICQKIVRVQNGLITEIYDGLRYRSFQDNDLAMKELLMDDVGLDFESVINTYEQVIHDLAQAFPHLREFISDKLPEGWFQWYQQSYEEESSLTLAEAPAAAVRVGDPNSTCIP</sequence>
<comment type="caution">
    <text evidence="1">The sequence shown here is derived from an EMBL/GenBank/DDBJ whole genome shotgun (WGS) entry which is preliminary data.</text>
</comment>
<name>A0ABW3UGB3_9BACL</name>
<protein>
    <submittedName>
        <fullName evidence="1">Uncharacterized protein</fullName>
    </submittedName>
</protein>
<evidence type="ECO:0000313" key="1">
    <source>
        <dbReference type="EMBL" id="MFD1218509.1"/>
    </source>
</evidence>
<accession>A0ABW3UGB3</accession>
<dbReference type="Proteomes" id="UP001597180">
    <property type="component" value="Unassembled WGS sequence"/>
</dbReference>
<evidence type="ECO:0000313" key="2">
    <source>
        <dbReference type="Proteomes" id="UP001597180"/>
    </source>
</evidence>
<keyword evidence="2" id="KW-1185">Reference proteome</keyword>
<dbReference type="EMBL" id="JBHTLU010000002">
    <property type="protein sequence ID" value="MFD1218509.1"/>
    <property type="molecule type" value="Genomic_DNA"/>
</dbReference>
<gene>
    <name evidence="1" type="ORF">ACFQ4B_00130</name>
</gene>
<proteinExistence type="predicted"/>
<reference evidence="2" key="1">
    <citation type="journal article" date="2019" name="Int. J. Syst. Evol. Microbiol.">
        <title>The Global Catalogue of Microorganisms (GCM) 10K type strain sequencing project: providing services to taxonomists for standard genome sequencing and annotation.</title>
        <authorList>
            <consortium name="The Broad Institute Genomics Platform"/>
            <consortium name="The Broad Institute Genome Sequencing Center for Infectious Disease"/>
            <person name="Wu L."/>
            <person name="Ma J."/>
        </authorList>
    </citation>
    <scope>NUCLEOTIDE SEQUENCE [LARGE SCALE GENOMIC DNA]</scope>
    <source>
        <strain evidence="2">CCUG 53270</strain>
    </source>
</reference>